<protein>
    <recommendedName>
        <fullName evidence="3">Carbohydrate-binding domain-containing protein</fullName>
    </recommendedName>
</protein>
<name>U2HX71_9SPHI</name>
<dbReference type="PATRIC" id="fig|1346330.5.peg.1446"/>
<dbReference type="EMBL" id="ATDL01000010">
    <property type="protein sequence ID" value="ERJ60127.1"/>
    <property type="molecule type" value="Genomic_DNA"/>
</dbReference>
<organism evidence="1 2">
    <name type="scientific">Sphingobacterium paucimobilis HER1398</name>
    <dbReference type="NCBI Taxonomy" id="1346330"/>
    <lineage>
        <taxon>Bacteria</taxon>
        <taxon>Pseudomonadati</taxon>
        <taxon>Bacteroidota</taxon>
        <taxon>Sphingobacteriia</taxon>
        <taxon>Sphingobacteriales</taxon>
        <taxon>Sphingobacteriaceae</taxon>
        <taxon>Sphingobacterium</taxon>
    </lineage>
</organism>
<evidence type="ECO:0000313" key="1">
    <source>
        <dbReference type="EMBL" id="ERJ60127.1"/>
    </source>
</evidence>
<gene>
    <name evidence="1" type="ORF">M472_15285</name>
</gene>
<evidence type="ECO:0008006" key="3">
    <source>
        <dbReference type="Google" id="ProtNLM"/>
    </source>
</evidence>
<sequence>MLFCLSYHAFSQIDVDADLKDWGDTSLRFEDKNNKLRYDYREDEDFLYIAIFKNFNAAKVRSGGVQLQFDTEKITDKSLTITFAYAIPTAEDPKKRLEAKDFIQVENLNGQSAAVIPVFNEHGISTAFRFMEDKSHLKDMRADGQIELSKIGRNKSIFKVEIAIPKSLLPTQKGEISLGICLRGMDIKKTGNALAHIYNGMMPPAAKTPYEEETNDSISFSEYFTKIVLE</sequence>
<comment type="caution">
    <text evidence="1">The sequence shown here is derived from an EMBL/GenBank/DDBJ whole genome shotgun (WGS) entry which is preliminary data.</text>
</comment>
<dbReference type="AlphaFoldDB" id="U2HX71"/>
<reference evidence="1 2" key="1">
    <citation type="journal article" date="2013" name="Genome Announc.">
        <title>The Draft Genome Sequence of Sphingomonas paucimobilis Strain HER1398 (Proteobacteria), Host to the Giant PAU Phage, Indicates That It Is a Member of the Genus Sphingobacterium (Bacteroidetes).</title>
        <authorList>
            <person name="White R.A.III."/>
            <person name="Suttle C.A."/>
        </authorList>
    </citation>
    <scope>NUCLEOTIDE SEQUENCE [LARGE SCALE GENOMIC DNA]</scope>
    <source>
        <strain evidence="1 2">HER1398</strain>
    </source>
</reference>
<proteinExistence type="predicted"/>
<dbReference type="Proteomes" id="UP000016584">
    <property type="component" value="Unassembled WGS sequence"/>
</dbReference>
<keyword evidence="2" id="KW-1185">Reference proteome</keyword>
<accession>U2HX71</accession>
<dbReference type="STRING" id="1346330.M472_15285"/>
<evidence type="ECO:0000313" key="2">
    <source>
        <dbReference type="Proteomes" id="UP000016584"/>
    </source>
</evidence>